<evidence type="ECO:0000313" key="1">
    <source>
        <dbReference type="EMBL" id="GBP87112.1"/>
    </source>
</evidence>
<organism evidence="1 2">
    <name type="scientific">Eumeta variegata</name>
    <name type="common">Bagworm moth</name>
    <name type="synonym">Eumeta japonica</name>
    <dbReference type="NCBI Taxonomy" id="151549"/>
    <lineage>
        <taxon>Eukaryota</taxon>
        <taxon>Metazoa</taxon>
        <taxon>Ecdysozoa</taxon>
        <taxon>Arthropoda</taxon>
        <taxon>Hexapoda</taxon>
        <taxon>Insecta</taxon>
        <taxon>Pterygota</taxon>
        <taxon>Neoptera</taxon>
        <taxon>Endopterygota</taxon>
        <taxon>Lepidoptera</taxon>
        <taxon>Glossata</taxon>
        <taxon>Ditrysia</taxon>
        <taxon>Tineoidea</taxon>
        <taxon>Psychidae</taxon>
        <taxon>Oiketicinae</taxon>
        <taxon>Eumeta</taxon>
    </lineage>
</organism>
<dbReference type="EMBL" id="BGZK01001836">
    <property type="protein sequence ID" value="GBP87112.1"/>
    <property type="molecule type" value="Genomic_DNA"/>
</dbReference>
<dbReference type="Proteomes" id="UP000299102">
    <property type="component" value="Unassembled WGS sequence"/>
</dbReference>
<reference evidence="1 2" key="1">
    <citation type="journal article" date="2019" name="Commun. Biol.">
        <title>The bagworm genome reveals a unique fibroin gene that provides high tensile strength.</title>
        <authorList>
            <person name="Kono N."/>
            <person name="Nakamura H."/>
            <person name="Ohtoshi R."/>
            <person name="Tomita M."/>
            <person name="Numata K."/>
            <person name="Arakawa K."/>
        </authorList>
    </citation>
    <scope>NUCLEOTIDE SEQUENCE [LARGE SCALE GENOMIC DNA]</scope>
</reference>
<name>A0A4C1ZI55_EUMVA</name>
<proteinExistence type="predicted"/>
<gene>
    <name evidence="1" type="ORF">EVAR_59769_1</name>
</gene>
<sequence>MKFTPVLRHITVELLYKHQEDSTACTLAGVMTSNRNSVREKKKIEIIFFSFPHSPLELETLFDLDVAGHTVFPLNRLFVRIWRACENGFIGIKRIPLQGAVNDRYKSLRPP</sequence>
<keyword evidence="2" id="KW-1185">Reference proteome</keyword>
<accession>A0A4C1ZI55</accession>
<protein>
    <submittedName>
        <fullName evidence="1">Uncharacterized protein</fullName>
    </submittedName>
</protein>
<comment type="caution">
    <text evidence="1">The sequence shown here is derived from an EMBL/GenBank/DDBJ whole genome shotgun (WGS) entry which is preliminary data.</text>
</comment>
<dbReference type="AlphaFoldDB" id="A0A4C1ZI55"/>
<evidence type="ECO:0000313" key="2">
    <source>
        <dbReference type="Proteomes" id="UP000299102"/>
    </source>
</evidence>